<keyword evidence="2" id="KW-0808">Transferase</keyword>
<dbReference type="GO" id="GO:0009966">
    <property type="term" value="P:regulation of signal transduction"/>
    <property type="evidence" value="ECO:0007669"/>
    <property type="project" value="TreeGrafter"/>
</dbReference>
<dbReference type="GO" id="GO:0005524">
    <property type="term" value="F:ATP binding"/>
    <property type="evidence" value="ECO:0007669"/>
    <property type="project" value="UniProtKB-UniRule"/>
</dbReference>
<dbReference type="Pfam" id="PF00069">
    <property type="entry name" value="Pkinase"/>
    <property type="match status" value="1"/>
</dbReference>
<comment type="similarity">
    <text evidence="7">Belongs to the protein kinase superfamily.</text>
</comment>
<dbReference type="FunCoup" id="A0A163CV50">
    <property type="interactions" value="146"/>
</dbReference>
<evidence type="ECO:0000256" key="3">
    <source>
        <dbReference type="ARBA" id="ARBA00022741"/>
    </source>
</evidence>
<dbReference type="PROSITE" id="PS51285">
    <property type="entry name" value="AGC_KINASE_CTER"/>
    <property type="match status" value="1"/>
</dbReference>
<proteinExistence type="inferred from homology"/>
<keyword evidence="5 6" id="KW-0067">ATP-binding</keyword>
<organism evidence="10 11">
    <name type="scientific">Phycomyces blakesleeanus (strain ATCC 8743b / DSM 1359 / FGSC 10004 / NBRC 33097 / NRRL 1555)</name>
    <dbReference type="NCBI Taxonomy" id="763407"/>
    <lineage>
        <taxon>Eukaryota</taxon>
        <taxon>Fungi</taxon>
        <taxon>Fungi incertae sedis</taxon>
        <taxon>Mucoromycota</taxon>
        <taxon>Mucoromycotina</taxon>
        <taxon>Mucoromycetes</taxon>
        <taxon>Mucorales</taxon>
        <taxon>Phycomycetaceae</taxon>
        <taxon>Phycomyces</taxon>
    </lineage>
</organism>
<dbReference type="PROSITE" id="PS00107">
    <property type="entry name" value="PROTEIN_KINASE_ATP"/>
    <property type="match status" value="1"/>
</dbReference>
<dbReference type="PROSITE" id="PS50011">
    <property type="entry name" value="PROTEIN_KINASE_DOM"/>
    <property type="match status" value="1"/>
</dbReference>
<dbReference type="Gene3D" id="3.30.200.20">
    <property type="entry name" value="Phosphorylase Kinase, domain 1"/>
    <property type="match status" value="1"/>
</dbReference>
<feature type="domain" description="AGC-kinase C-terminal" evidence="9">
    <location>
        <begin position="284"/>
        <end position="329"/>
    </location>
</feature>
<dbReference type="InParanoid" id="A0A163CV50"/>
<dbReference type="OrthoDB" id="354826at2759"/>
<dbReference type="RefSeq" id="XP_018283850.1">
    <property type="nucleotide sequence ID" value="XM_018428703.1"/>
</dbReference>
<sequence length="329" mass="37423">MGNQCCKEEAIDFQGQANLRHFYLLRVIGKGAFGKVRIIQHKQSRKEYALKYISKSKCVQLKVAHNVISERRLLEHIHHPLIVNLRYAFQDDEHVFMALDLMLGGDLRFHFDRLGVFTEHQVRFFVADIALALIYLGEQRIGHRDIKPDNILLDSKGHAHLTDFNIGTRFDSQRPMRWSRVGSLAYMAPEILNGSGYDTTVDWWSLGITAYELLFGKRPYRGINSEALSNAIMEDPLCLPVDASARFSPECLQVIQGLLTKSPIDRLGCGPAGPRKFLQHAWFAGIDWRGLETKTAVSPFIPNSQESNFDAVHALEELLLEEVPLRPTK</sequence>
<dbReference type="GO" id="GO:0001664">
    <property type="term" value="F:G protein-coupled receptor binding"/>
    <property type="evidence" value="ECO:0007669"/>
    <property type="project" value="TreeGrafter"/>
</dbReference>
<dbReference type="SUPFAM" id="SSF56112">
    <property type="entry name" value="Protein kinase-like (PK-like)"/>
    <property type="match status" value="1"/>
</dbReference>
<evidence type="ECO:0000313" key="10">
    <source>
        <dbReference type="EMBL" id="OAD65810.1"/>
    </source>
</evidence>
<evidence type="ECO:0000256" key="4">
    <source>
        <dbReference type="ARBA" id="ARBA00022777"/>
    </source>
</evidence>
<evidence type="ECO:0000256" key="6">
    <source>
        <dbReference type="PROSITE-ProRule" id="PRU10141"/>
    </source>
</evidence>
<dbReference type="InterPro" id="IPR017441">
    <property type="entry name" value="Protein_kinase_ATP_BS"/>
</dbReference>
<reference evidence="11" key="1">
    <citation type="submission" date="2015-06" db="EMBL/GenBank/DDBJ databases">
        <title>Expansion of signal transduction pathways in fungi by whole-genome duplication.</title>
        <authorList>
            <consortium name="DOE Joint Genome Institute"/>
            <person name="Corrochano L.M."/>
            <person name="Kuo A."/>
            <person name="Marcet-Houben M."/>
            <person name="Polaino S."/>
            <person name="Salamov A."/>
            <person name="Villalobos J.M."/>
            <person name="Alvarez M.I."/>
            <person name="Avalos J."/>
            <person name="Benito E.P."/>
            <person name="Benoit I."/>
            <person name="Burger G."/>
            <person name="Camino L.P."/>
            <person name="Canovas D."/>
            <person name="Cerda-Olmedo E."/>
            <person name="Cheng J.-F."/>
            <person name="Dominguez A."/>
            <person name="Elias M."/>
            <person name="Eslava A.P."/>
            <person name="Glaser F."/>
            <person name="Grimwood J."/>
            <person name="Gutierrez G."/>
            <person name="Heitman J."/>
            <person name="Henrissat B."/>
            <person name="Iturriaga E.A."/>
            <person name="Lang B.F."/>
            <person name="Lavin J.L."/>
            <person name="Lee S."/>
            <person name="Li W."/>
            <person name="Lindquist E."/>
            <person name="Lopez-Garcia S."/>
            <person name="Luque E.M."/>
            <person name="Marcos A.T."/>
            <person name="Martin J."/>
            <person name="McCluskey K."/>
            <person name="Medina H.R."/>
            <person name="Miralles-Duran A."/>
            <person name="Miyazaki A."/>
            <person name="Munoz-Torres E."/>
            <person name="Oguiza J.A."/>
            <person name="Ohm R."/>
            <person name="Olmedo M."/>
            <person name="Orejas M."/>
            <person name="Ortiz-Castellanos L."/>
            <person name="Pisabarro A.G."/>
            <person name="Rodriguez-Romero J."/>
            <person name="Ruiz-Herrera J."/>
            <person name="Ruiz-Vazquez R."/>
            <person name="Sanz C."/>
            <person name="Schackwitz W."/>
            <person name="Schmutz J."/>
            <person name="Shahriari M."/>
            <person name="Shelest E."/>
            <person name="Silva-Franco F."/>
            <person name="Soanes D."/>
            <person name="Syed K."/>
            <person name="Tagua V.G."/>
            <person name="Talbot N.J."/>
            <person name="Thon M."/>
            <person name="De vries R.P."/>
            <person name="Wiebenga A."/>
            <person name="Yadav J.S."/>
            <person name="Braun E.L."/>
            <person name="Baker S."/>
            <person name="Garre V."/>
            <person name="Horwitz B."/>
            <person name="Torres-Martinez S."/>
            <person name="Idnurm A."/>
            <person name="Herrera-Estrella A."/>
            <person name="Gabaldon T."/>
            <person name="Grigoriev I.V."/>
        </authorList>
    </citation>
    <scope>NUCLEOTIDE SEQUENCE [LARGE SCALE GENOMIC DNA]</scope>
    <source>
        <strain evidence="11">NRRL 1555(-)</strain>
    </source>
</reference>
<dbReference type="AlphaFoldDB" id="A0A163CV50"/>
<dbReference type="InterPro" id="IPR000719">
    <property type="entry name" value="Prot_kinase_dom"/>
</dbReference>
<protein>
    <recommendedName>
        <fullName evidence="12">Protein kinase domain-containing protein</fullName>
    </recommendedName>
</protein>
<dbReference type="GeneID" id="28989609"/>
<gene>
    <name evidence="10" type="ORF">PHYBLDRAFT_119733</name>
</gene>
<feature type="binding site" evidence="6">
    <location>
        <position position="51"/>
    </location>
    <ligand>
        <name>ATP</name>
        <dbReference type="ChEBI" id="CHEBI:30616"/>
    </ligand>
</feature>
<evidence type="ECO:0000256" key="5">
    <source>
        <dbReference type="ARBA" id="ARBA00022840"/>
    </source>
</evidence>
<dbReference type="SMART" id="SM00220">
    <property type="entry name" value="S_TKc"/>
    <property type="match status" value="1"/>
</dbReference>
<dbReference type="Gene3D" id="1.10.510.10">
    <property type="entry name" value="Transferase(Phosphotransferase) domain 1"/>
    <property type="match status" value="1"/>
</dbReference>
<dbReference type="GO" id="GO:0007186">
    <property type="term" value="P:G protein-coupled receptor signaling pathway"/>
    <property type="evidence" value="ECO:0007669"/>
    <property type="project" value="TreeGrafter"/>
</dbReference>
<feature type="non-terminal residue" evidence="10">
    <location>
        <position position="329"/>
    </location>
</feature>
<dbReference type="Proteomes" id="UP000077315">
    <property type="component" value="Unassembled WGS sequence"/>
</dbReference>
<keyword evidence="11" id="KW-1185">Reference proteome</keyword>
<dbReference type="STRING" id="763407.A0A163CV50"/>
<dbReference type="InterPro" id="IPR011009">
    <property type="entry name" value="Kinase-like_dom_sf"/>
</dbReference>
<feature type="domain" description="Protein kinase" evidence="8">
    <location>
        <begin position="22"/>
        <end position="283"/>
    </location>
</feature>
<evidence type="ECO:0000259" key="8">
    <source>
        <dbReference type="PROSITE" id="PS50011"/>
    </source>
</evidence>
<evidence type="ECO:0000256" key="2">
    <source>
        <dbReference type="ARBA" id="ARBA00022679"/>
    </source>
</evidence>
<evidence type="ECO:0000256" key="7">
    <source>
        <dbReference type="RuleBase" id="RU000304"/>
    </source>
</evidence>
<dbReference type="PANTHER" id="PTHR24355:SF30">
    <property type="entry name" value="SERINE_THREONINE-PROTEIN KINASE 32B ISOFORM X1"/>
    <property type="match status" value="1"/>
</dbReference>
<dbReference type="PROSITE" id="PS00108">
    <property type="entry name" value="PROTEIN_KINASE_ST"/>
    <property type="match status" value="1"/>
</dbReference>
<dbReference type="FunFam" id="3.30.200.20:FF:000354">
    <property type="entry name" value="AGC/YANK protein kinase"/>
    <property type="match status" value="1"/>
</dbReference>
<evidence type="ECO:0000256" key="1">
    <source>
        <dbReference type="ARBA" id="ARBA00022527"/>
    </source>
</evidence>
<name>A0A163CV50_PHYB8</name>
<dbReference type="EMBL" id="KV441027">
    <property type="protein sequence ID" value="OAD65810.1"/>
    <property type="molecule type" value="Genomic_DNA"/>
</dbReference>
<evidence type="ECO:0000259" key="9">
    <source>
        <dbReference type="PROSITE" id="PS51285"/>
    </source>
</evidence>
<keyword evidence="4" id="KW-0418">Kinase</keyword>
<accession>A0A163CV50</accession>
<dbReference type="InterPro" id="IPR000961">
    <property type="entry name" value="AGC-kinase_C"/>
</dbReference>
<keyword evidence="1 7" id="KW-0723">Serine/threonine-protein kinase</keyword>
<evidence type="ECO:0008006" key="12">
    <source>
        <dbReference type="Google" id="ProtNLM"/>
    </source>
</evidence>
<dbReference type="InterPro" id="IPR008271">
    <property type="entry name" value="Ser/Thr_kinase_AS"/>
</dbReference>
<keyword evidence="3 6" id="KW-0547">Nucleotide-binding</keyword>
<dbReference type="PANTHER" id="PTHR24355">
    <property type="entry name" value="G PROTEIN-COUPLED RECEPTOR KINASE/RIBOSOMAL PROTEIN S6 KINASE"/>
    <property type="match status" value="1"/>
</dbReference>
<dbReference type="VEuPathDB" id="FungiDB:PHYBLDRAFT_119733"/>
<dbReference type="GO" id="GO:0004703">
    <property type="term" value="F:G protein-coupled receptor kinase activity"/>
    <property type="evidence" value="ECO:0007669"/>
    <property type="project" value="TreeGrafter"/>
</dbReference>
<evidence type="ECO:0000313" key="11">
    <source>
        <dbReference type="Proteomes" id="UP000077315"/>
    </source>
</evidence>